<name>A0AA39CG98_9EURO</name>
<accession>A0AA39CG98</accession>
<feature type="domain" description="Heterokaryon incompatibility" evidence="2">
    <location>
        <begin position="25"/>
        <end position="117"/>
    </location>
</feature>
<dbReference type="SMART" id="SM00028">
    <property type="entry name" value="TPR"/>
    <property type="match status" value="11"/>
</dbReference>
<dbReference type="InterPro" id="IPR053137">
    <property type="entry name" value="NLR-like"/>
</dbReference>
<evidence type="ECO:0000313" key="3">
    <source>
        <dbReference type="EMBL" id="KAJ9607046.1"/>
    </source>
</evidence>
<dbReference type="PROSITE" id="PS50005">
    <property type="entry name" value="TPR"/>
    <property type="match status" value="2"/>
</dbReference>
<dbReference type="Pfam" id="PF13424">
    <property type="entry name" value="TPR_12"/>
    <property type="match status" value="5"/>
</dbReference>
<dbReference type="EMBL" id="JAPDRK010000012">
    <property type="protein sequence ID" value="KAJ9607046.1"/>
    <property type="molecule type" value="Genomic_DNA"/>
</dbReference>
<keyword evidence="4" id="KW-1185">Reference proteome</keyword>
<dbReference type="SUPFAM" id="SSF48452">
    <property type="entry name" value="TPR-like"/>
    <property type="match status" value="3"/>
</dbReference>
<dbReference type="Gene3D" id="1.25.40.10">
    <property type="entry name" value="Tetratricopeptide repeat domain"/>
    <property type="match status" value="3"/>
</dbReference>
<dbReference type="InterPro" id="IPR027417">
    <property type="entry name" value="P-loop_NTPase"/>
</dbReference>
<proteinExistence type="predicted"/>
<evidence type="ECO:0000256" key="1">
    <source>
        <dbReference type="PROSITE-ProRule" id="PRU00339"/>
    </source>
</evidence>
<dbReference type="GO" id="GO:0043531">
    <property type="term" value="F:ADP binding"/>
    <property type="evidence" value="ECO:0007669"/>
    <property type="project" value="InterPro"/>
</dbReference>
<dbReference type="SUPFAM" id="SSF52540">
    <property type="entry name" value="P-loop containing nucleoside triphosphate hydrolases"/>
    <property type="match status" value="1"/>
</dbReference>
<evidence type="ECO:0000313" key="4">
    <source>
        <dbReference type="Proteomes" id="UP001172673"/>
    </source>
</evidence>
<feature type="repeat" description="TPR" evidence="1">
    <location>
        <begin position="781"/>
        <end position="814"/>
    </location>
</feature>
<evidence type="ECO:0000259" key="2">
    <source>
        <dbReference type="Pfam" id="PF06985"/>
    </source>
</evidence>
<dbReference type="Pfam" id="PF13374">
    <property type="entry name" value="TPR_10"/>
    <property type="match status" value="1"/>
</dbReference>
<dbReference type="Pfam" id="PF06985">
    <property type="entry name" value="HET"/>
    <property type="match status" value="1"/>
</dbReference>
<dbReference type="InterPro" id="IPR010730">
    <property type="entry name" value="HET"/>
</dbReference>
<dbReference type="PANTHER" id="PTHR46082:SF6">
    <property type="entry name" value="AAA+ ATPASE DOMAIN-CONTAINING PROTEIN-RELATED"/>
    <property type="match status" value="1"/>
</dbReference>
<dbReference type="InterPro" id="IPR011990">
    <property type="entry name" value="TPR-like_helical_dom_sf"/>
</dbReference>
<reference evidence="3" key="1">
    <citation type="submission" date="2022-10" db="EMBL/GenBank/DDBJ databases">
        <title>Culturing micro-colonial fungi from biological soil crusts in the Mojave desert and describing Neophaeococcomyces mojavensis, and introducing the new genera and species Taxawa tesnikishii.</title>
        <authorList>
            <person name="Kurbessoian T."/>
            <person name="Stajich J.E."/>
        </authorList>
    </citation>
    <scope>NUCLEOTIDE SEQUENCE</scope>
    <source>
        <strain evidence="3">TK_41</strain>
    </source>
</reference>
<protein>
    <recommendedName>
        <fullName evidence="2">Heterokaryon incompatibility domain-containing protein</fullName>
    </recommendedName>
</protein>
<organism evidence="3 4">
    <name type="scientific">Cladophialophora chaetospira</name>
    <dbReference type="NCBI Taxonomy" id="386627"/>
    <lineage>
        <taxon>Eukaryota</taxon>
        <taxon>Fungi</taxon>
        <taxon>Dikarya</taxon>
        <taxon>Ascomycota</taxon>
        <taxon>Pezizomycotina</taxon>
        <taxon>Eurotiomycetes</taxon>
        <taxon>Chaetothyriomycetidae</taxon>
        <taxon>Chaetothyriales</taxon>
        <taxon>Herpotrichiellaceae</taxon>
        <taxon>Cladophialophora</taxon>
    </lineage>
</organism>
<dbReference type="Proteomes" id="UP001172673">
    <property type="component" value="Unassembled WGS sequence"/>
</dbReference>
<sequence length="1247" mass="139564">MRLLERTPKGDLIFREHSASDLPAYAILSHTWLTDNNEEISFQDVEAGTGKSKTGWKKIAFCADKAMADGLRYFWIDTCCIDKKNNHELTKAINSMFRWYQKAARCYVYLADVSVHDGEDTPQPGIFPWEATFKKSRWFTRGWTLQELLAPPLVDFFSLEGERLGSKLTLQDPIHDITGIPRAALEGAPLDTFSRGERMSWASSRHTKEEEDQAYSLLGIFDVSMPLVYAEGKKKACERLQEQIDKTYRGRKTPLNYWLIDGADYLGHDSDQFIVGFDHLAIPEAAQFVARENELAEMRRLLHGHDSRSVVVLHGLGGIGKTQLAIKYIAQHKERYTAIFWLNANDEDSLKLSFRGIAQRVLEDQGRSTSIGALAGVDLDGDLDQVVTAVHTWLNLKTNTRWLMIYDNYDNPRIAGNRDPSAVDIRRFLPRADHGTIIITTQSAQVRQGHRIHIQKLQNIRDGLEILANTCKRGNLQNDRDAMALVEELDGLPLALSAAGTYLEHVTTSFSDYLRLHKASWLRLQMTSPQLSSYEDRPLYTTWQVTFDRIERQNAAAAKLLRWWAYFDKHDVWFDLLQHANSADDEWIRKLAEDELNFNEAVALLCSFGLVDVDRSLAHPLGAGRYSVHSCVHSWTVSMLNQEWDEGLARLALTCVASEVHSTTEKDWWLLQRRLLPHAIRQDFLIVDDKINSDGLDWAFHSLGNLYRNQGKLTEAKEMYLRALQGCEAALGPDHTSTLNTVNNLGNLYADQDKLAEAEEMYLRALQGTEAALGPDHTSTLDTVNNLGLLYADQGKLAEAEEMYLRALQGTEAALGPDHTSTLDIVDNLGNLYKNQDKLAEAEKMYLRALQGKEAALGPDHTSTLNTVDNLGNLYKTQGKLAEAEEMYLRALQGCEAALGPDHMSTLNTVNNLGNLYANQDKLAEAEEMYLRALQGCEAALGPDHTSTLDTVGNLGNLYNTQGKLAEAEEMYLRALQGKEAALGPDHTSTLNTVNNLGNLYKTQGKLAEAEEIYLRALQGCEAALGPDHMSTLNTVNNLGNLYANQDKLAEAEKIYLRALQGTETALGPDHTSTLDTVNNLGLLYADQGKLAEAEEMYLRALQGTEAALGPDHTSTLDTVHNLGNLYADQGKLGEAEKMYLRALQGYKEALGVEHASSYLPAVNTMFAFADLYSRTDRKDRAKEMYSQALSGYTAVQGPSSKWCREIEDRLQALQSMSVELAETPCARMARQEQHGQNLVYEEFSAD</sequence>
<keyword evidence="1" id="KW-0802">TPR repeat</keyword>
<dbReference type="PRINTS" id="PR00364">
    <property type="entry name" value="DISEASERSIST"/>
</dbReference>
<dbReference type="AlphaFoldDB" id="A0AA39CG98"/>
<comment type="caution">
    <text evidence="3">The sequence shown here is derived from an EMBL/GenBank/DDBJ whole genome shotgun (WGS) entry which is preliminary data.</text>
</comment>
<gene>
    <name evidence="3" type="ORF">H2200_008118</name>
</gene>
<feature type="repeat" description="TPR" evidence="1">
    <location>
        <begin position="1075"/>
        <end position="1108"/>
    </location>
</feature>
<dbReference type="InterPro" id="IPR019734">
    <property type="entry name" value="TPR_rpt"/>
</dbReference>
<dbReference type="Gene3D" id="3.40.50.300">
    <property type="entry name" value="P-loop containing nucleotide triphosphate hydrolases"/>
    <property type="match status" value="1"/>
</dbReference>
<dbReference type="PANTHER" id="PTHR46082">
    <property type="entry name" value="ATP/GTP-BINDING PROTEIN-RELATED"/>
    <property type="match status" value="1"/>
</dbReference>